<evidence type="ECO:0000313" key="2">
    <source>
        <dbReference type="EMBL" id="KAK8053593.1"/>
    </source>
</evidence>
<protein>
    <recommendedName>
        <fullName evidence="1">Heterokaryon incompatibility domain-containing protein</fullName>
    </recommendedName>
</protein>
<reference evidence="2 3" key="1">
    <citation type="submission" date="2023-01" db="EMBL/GenBank/DDBJ databases">
        <title>Analysis of 21 Apiospora genomes using comparative genomics revels a genus with tremendous synthesis potential of carbohydrate active enzymes and secondary metabolites.</title>
        <authorList>
            <person name="Sorensen T."/>
        </authorList>
    </citation>
    <scope>NUCLEOTIDE SEQUENCE [LARGE SCALE GENOMIC DNA]</scope>
    <source>
        <strain evidence="2 3">CBS 83171</strain>
    </source>
</reference>
<feature type="domain" description="Heterokaryon incompatibility" evidence="1">
    <location>
        <begin position="51"/>
        <end position="211"/>
    </location>
</feature>
<dbReference type="Pfam" id="PF06985">
    <property type="entry name" value="HET"/>
    <property type="match status" value="1"/>
</dbReference>
<evidence type="ECO:0000313" key="3">
    <source>
        <dbReference type="Proteomes" id="UP001446871"/>
    </source>
</evidence>
<name>A0ABR1U3W4_9PEZI</name>
<comment type="caution">
    <text evidence="2">The sequence shown here is derived from an EMBL/GenBank/DDBJ whole genome shotgun (WGS) entry which is preliminary data.</text>
</comment>
<dbReference type="EMBL" id="JAQQWM010000008">
    <property type="protein sequence ID" value="KAK8053593.1"/>
    <property type="molecule type" value="Genomic_DNA"/>
</dbReference>
<proteinExistence type="predicted"/>
<dbReference type="PANTHER" id="PTHR33112:SF16">
    <property type="entry name" value="HETEROKARYON INCOMPATIBILITY DOMAIN-CONTAINING PROTEIN"/>
    <property type="match status" value="1"/>
</dbReference>
<evidence type="ECO:0000259" key="1">
    <source>
        <dbReference type="Pfam" id="PF06985"/>
    </source>
</evidence>
<gene>
    <name evidence="2" type="ORF">PG996_012894</name>
</gene>
<accession>A0ABR1U3W4</accession>
<dbReference type="PANTHER" id="PTHR33112">
    <property type="entry name" value="DOMAIN PROTEIN, PUTATIVE-RELATED"/>
    <property type="match status" value="1"/>
</dbReference>
<organism evidence="2 3">
    <name type="scientific">Apiospora saccharicola</name>
    <dbReference type="NCBI Taxonomy" id="335842"/>
    <lineage>
        <taxon>Eukaryota</taxon>
        <taxon>Fungi</taxon>
        <taxon>Dikarya</taxon>
        <taxon>Ascomycota</taxon>
        <taxon>Pezizomycotina</taxon>
        <taxon>Sordariomycetes</taxon>
        <taxon>Xylariomycetidae</taxon>
        <taxon>Amphisphaeriales</taxon>
        <taxon>Apiosporaceae</taxon>
        <taxon>Apiospora</taxon>
    </lineage>
</organism>
<sequence length="509" mass="57036">MKSYLEDCSEHHTLCQSNHDGELPSRLLDLDTGCKGVRLVATDGIPAGTAYATLSHVWGKPQTTAPFLVTTQETVSLNRGFIPFEALPRSFQDAVEVTRALDLRYVWIDSLCIIQDSSDDWHREAPRMAKIYSNAYVTIVATSATSAHDGFLKRSAPELPSAKIPYSIPTQSSIEAGHCYLQVRHTPSLYHEPTMDLEEAYWNNRGWTFQERILSRRLIHFTKDLIFIECWSGDWSEDNRLPGSFYSRIPWLGGKKRYSENPKDVLSSWYSIVESYTFRSLTNEEDKLHALAGIIDRVSEITGFTNVAGLWKEDFANGLSWIARSSGLWGRRLTSPQGPSWSWASWDGPIHFNSRPGDPYTTPGTICFDVLHIEPVQSPFVPGSGQLRVKGLLIPVRKAMLISDTKLTIYLDMENDGAGSLNASIIHEALGDDVMAFPFVHHASEWTGTYELLLLKPVGARFRRIGALKAASRGKWRQNTATMEADHESYLGGLLTFPPSTSTSEFTII</sequence>
<dbReference type="Proteomes" id="UP001446871">
    <property type="component" value="Unassembled WGS sequence"/>
</dbReference>
<keyword evidence="3" id="KW-1185">Reference proteome</keyword>
<dbReference type="InterPro" id="IPR010730">
    <property type="entry name" value="HET"/>
</dbReference>